<name>A0A160IQA9_9BACL</name>
<reference evidence="3 4" key="1">
    <citation type="submission" date="2016-04" db="EMBL/GenBank/DDBJ databases">
        <title>Complete genome sequence of Fictibacillus phosphorivorans G25-29, a strain toxic to nematodes.</title>
        <authorList>
            <person name="Zheng Z."/>
        </authorList>
    </citation>
    <scope>NUCLEOTIDE SEQUENCE [LARGE SCALE GENOMIC DNA]</scope>
    <source>
        <strain evidence="3 4">G25-29</strain>
    </source>
</reference>
<proteinExistence type="predicted"/>
<dbReference type="KEGG" id="fpn:ABE65_017880"/>
<dbReference type="Proteomes" id="UP000076623">
    <property type="component" value="Chromosome"/>
</dbReference>
<dbReference type="RefSeq" id="WP_066397925.1">
    <property type="nucleotide sequence ID" value="NZ_CP015378.1"/>
</dbReference>
<accession>A0A160IQA9</accession>
<feature type="region of interest" description="Disordered" evidence="1">
    <location>
        <begin position="1"/>
        <end position="24"/>
    </location>
</feature>
<evidence type="ECO:0000256" key="1">
    <source>
        <dbReference type="SAM" id="MobiDB-lite"/>
    </source>
</evidence>
<feature type="compositionally biased region" description="Polar residues" evidence="1">
    <location>
        <begin position="9"/>
        <end position="19"/>
    </location>
</feature>
<keyword evidence="2" id="KW-1133">Transmembrane helix</keyword>
<dbReference type="AlphaFoldDB" id="A0A160IQA9"/>
<evidence type="ECO:0000256" key="2">
    <source>
        <dbReference type="SAM" id="Phobius"/>
    </source>
</evidence>
<keyword evidence="4" id="KW-1185">Reference proteome</keyword>
<dbReference type="EMBL" id="CP015378">
    <property type="protein sequence ID" value="ANC78564.1"/>
    <property type="molecule type" value="Genomic_DNA"/>
</dbReference>
<feature type="transmembrane region" description="Helical" evidence="2">
    <location>
        <begin position="33"/>
        <end position="53"/>
    </location>
</feature>
<evidence type="ECO:0000313" key="3">
    <source>
        <dbReference type="EMBL" id="ANC78564.1"/>
    </source>
</evidence>
<evidence type="ECO:0000313" key="4">
    <source>
        <dbReference type="Proteomes" id="UP000076623"/>
    </source>
</evidence>
<sequence>MENADLDRTNNAGQGQEMQLQEKKRRSEKSKTIILTLVLSFFIIGGLGTWGYYSLFGPNSAASIDAPSDEELTEAEKSSGTALFKPTIEVPKTEIQRRINVIHEFWNSELGYDKWSKYNIDTHTPVLKDIEIDIRNKILPYVAGPLKVDIENALSKIAKSMSSESVEPLKGVHRIFHDLDISLNGYKASDYWDVTETGKWIKEEVKE</sequence>
<keyword evidence="2" id="KW-0812">Transmembrane</keyword>
<organism evidence="3 4">
    <name type="scientific">Fictibacillus phosphorivorans</name>
    <dbReference type="NCBI Taxonomy" id="1221500"/>
    <lineage>
        <taxon>Bacteria</taxon>
        <taxon>Bacillati</taxon>
        <taxon>Bacillota</taxon>
        <taxon>Bacilli</taxon>
        <taxon>Bacillales</taxon>
        <taxon>Fictibacillaceae</taxon>
        <taxon>Fictibacillus</taxon>
    </lineage>
</organism>
<keyword evidence="2" id="KW-0472">Membrane</keyword>
<gene>
    <name evidence="3" type="ORF">ABE65_017880</name>
</gene>
<protein>
    <submittedName>
        <fullName evidence="3">Uncharacterized protein</fullName>
    </submittedName>
</protein>